<protein>
    <submittedName>
        <fullName evidence="6">LysR family transcriptional regulator</fullName>
    </submittedName>
</protein>
<accession>A0ABT0GTK3</accession>
<name>A0ABT0GTK3_9HYPH</name>
<dbReference type="SUPFAM" id="SSF53850">
    <property type="entry name" value="Periplasmic binding protein-like II"/>
    <property type="match status" value="1"/>
</dbReference>
<comment type="similarity">
    <text evidence="1">Belongs to the LysR transcriptional regulatory family.</text>
</comment>
<keyword evidence="4" id="KW-0804">Transcription</keyword>
<comment type="caution">
    <text evidence="6">The sequence shown here is derived from an EMBL/GenBank/DDBJ whole genome shotgun (WGS) entry which is preliminary data.</text>
</comment>
<dbReference type="RefSeq" id="WP_248153969.1">
    <property type="nucleotide sequence ID" value="NZ_JALNMJ010000006.1"/>
</dbReference>
<evidence type="ECO:0000313" key="6">
    <source>
        <dbReference type="EMBL" id="MCK7612767.1"/>
    </source>
</evidence>
<keyword evidence="3" id="KW-0238">DNA-binding</keyword>
<dbReference type="SUPFAM" id="SSF46785">
    <property type="entry name" value="Winged helix' DNA-binding domain"/>
    <property type="match status" value="1"/>
</dbReference>
<dbReference type="CDD" id="cd08422">
    <property type="entry name" value="PBP2_CrgA_like"/>
    <property type="match status" value="1"/>
</dbReference>
<proteinExistence type="inferred from homology"/>
<dbReference type="Gene3D" id="1.10.10.10">
    <property type="entry name" value="Winged helix-like DNA-binding domain superfamily/Winged helix DNA-binding domain"/>
    <property type="match status" value="1"/>
</dbReference>
<reference evidence="6" key="1">
    <citation type="submission" date="2022-04" db="EMBL/GenBank/DDBJ databases">
        <title>Roseibium sp. CAU 1639 isolated from mud.</title>
        <authorList>
            <person name="Kim W."/>
        </authorList>
    </citation>
    <scope>NUCLEOTIDE SEQUENCE</scope>
    <source>
        <strain evidence="6">CAU 1639</strain>
    </source>
</reference>
<gene>
    <name evidence="6" type="ORF">M0H32_11390</name>
</gene>
<dbReference type="PROSITE" id="PS50931">
    <property type="entry name" value="HTH_LYSR"/>
    <property type="match status" value="1"/>
</dbReference>
<dbReference type="EMBL" id="JALNMJ010000006">
    <property type="protein sequence ID" value="MCK7612767.1"/>
    <property type="molecule type" value="Genomic_DNA"/>
</dbReference>
<organism evidence="6 7">
    <name type="scientific">Roseibium sediminicola</name>
    <dbReference type="NCBI Taxonomy" id="2933272"/>
    <lineage>
        <taxon>Bacteria</taxon>
        <taxon>Pseudomonadati</taxon>
        <taxon>Pseudomonadota</taxon>
        <taxon>Alphaproteobacteria</taxon>
        <taxon>Hyphomicrobiales</taxon>
        <taxon>Stappiaceae</taxon>
        <taxon>Roseibium</taxon>
    </lineage>
</organism>
<dbReference type="Pfam" id="PF03466">
    <property type="entry name" value="LysR_substrate"/>
    <property type="match status" value="1"/>
</dbReference>
<dbReference type="InterPro" id="IPR036388">
    <property type="entry name" value="WH-like_DNA-bd_sf"/>
</dbReference>
<evidence type="ECO:0000256" key="4">
    <source>
        <dbReference type="ARBA" id="ARBA00023163"/>
    </source>
</evidence>
<sequence length="300" mass="32360">MLDDIALFIQIAQRRSLAAAAGHLGLPAATVTRRLRKLEEAIGAQLVHRSARKFSLTAEGEAYFEAFADLIVQAEITRRALSSDLHALQGALKVAAPTNISVGILQPMWSGFLKAHPDIRLTLTLSNENKDLLEHQVDLALRAGSQTDMRLYQQKLGSIATVLVAAPGYLEAAGSPLEPGDLSCHKLIKVVALARWELKHVVTGARETIHLNPFVTVDDIGLARQLAVDGHGLALLPVSEISGDLQTGRLVPVLSDWQGPGRDILVVWPTGRLLSARAKCLRDYISAHVSGNPVFQGTLP</sequence>
<dbReference type="InterPro" id="IPR000847">
    <property type="entry name" value="LysR_HTH_N"/>
</dbReference>
<evidence type="ECO:0000259" key="5">
    <source>
        <dbReference type="PROSITE" id="PS50931"/>
    </source>
</evidence>
<dbReference type="PANTHER" id="PTHR30537">
    <property type="entry name" value="HTH-TYPE TRANSCRIPTIONAL REGULATOR"/>
    <property type="match status" value="1"/>
</dbReference>
<dbReference type="InterPro" id="IPR005119">
    <property type="entry name" value="LysR_subst-bd"/>
</dbReference>
<dbReference type="PANTHER" id="PTHR30537:SF5">
    <property type="entry name" value="HTH-TYPE TRANSCRIPTIONAL ACTIVATOR TTDR-RELATED"/>
    <property type="match status" value="1"/>
</dbReference>
<evidence type="ECO:0000256" key="2">
    <source>
        <dbReference type="ARBA" id="ARBA00023015"/>
    </source>
</evidence>
<feature type="domain" description="HTH lysR-type" evidence="5">
    <location>
        <begin position="1"/>
        <end position="57"/>
    </location>
</feature>
<dbReference type="Gene3D" id="3.40.190.290">
    <property type="match status" value="1"/>
</dbReference>
<evidence type="ECO:0000313" key="7">
    <source>
        <dbReference type="Proteomes" id="UP001431221"/>
    </source>
</evidence>
<keyword evidence="7" id="KW-1185">Reference proteome</keyword>
<dbReference type="Proteomes" id="UP001431221">
    <property type="component" value="Unassembled WGS sequence"/>
</dbReference>
<dbReference type="InterPro" id="IPR058163">
    <property type="entry name" value="LysR-type_TF_proteobact-type"/>
</dbReference>
<evidence type="ECO:0000256" key="1">
    <source>
        <dbReference type="ARBA" id="ARBA00009437"/>
    </source>
</evidence>
<evidence type="ECO:0000256" key="3">
    <source>
        <dbReference type="ARBA" id="ARBA00023125"/>
    </source>
</evidence>
<dbReference type="InterPro" id="IPR036390">
    <property type="entry name" value="WH_DNA-bd_sf"/>
</dbReference>
<keyword evidence="2" id="KW-0805">Transcription regulation</keyword>
<dbReference type="Pfam" id="PF00126">
    <property type="entry name" value="HTH_1"/>
    <property type="match status" value="1"/>
</dbReference>